<organism evidence="2 3">
    <name type="scientific">Terrihabitans soli</name>
    <dbReference type="NCBI Taxonomy" id="708113"/>
    <lineage>
        <taxon>Bacteria</taxon>
        <taxon>Pseudomonadati</taxon>
        <taxon>Pseudomonadota</taxon>
        <taxon>Alphaproteobacteria</taxon>
        <taxon>Hyphomicrobiales</taxon>
        <taxon>Terrihabitans</taxon>
    </lineage>
</organism>
<keyword evidence="1" id="KW-0812">Transmembrane</keyword>
<evidence type="ECO:0000256" key="1">
    <source>
        <dbReference type="SAM" id="Phobius"/>
    </source>
</evidence>
<keyword evidence="1" id="KW-0472">Membrane</keyword>
<accession>A0A6S6QP60</accession>
<evidence type="ECO:0000313" key="3">
    <source>
        <dbReference type="Proteomes" id="UP000515317"/>
    </source>
</evidence>
<sequence length="94" mass="10723">MNERYPFGTFRTLKLPAWQVAIIGALAAALVVSLAVFSFAVFLFAFPAILAIDWFYRWRRGKTRPNVPQPGPRETVITTDYEVLPPDPANEERR</sequence>
<evidence type="ECO:0000313" key="2">
    <source>
        <dbReference type="EMBL" id="BCJ89575.1"/>
    </source>
</evidence>
<name>A0A6S6QP60_9HYPH</name>
<feature type="transmembrane region" description="Helical" evidence="1">
    <location>
        <begin position="20"/>
        <end position="52"/>
    </location>
</feature>
<protein>
    <submittedName>
        <fullName evidence="2">Uncharacterized protein</fullName>
    </submittedName>
</protein>
<gene>
    <name evidence="2" type="ORF">IZ6_03100</name>
</gene>
<reference evidence="2 3" key="1">
    <citation type="submission" date="2020-08" db="EMBL/GenBank/DDBJ databases">
        <title>Genome sequence of Rhizobiales bacterium strain IZ6.</title>
        <authorList>
            <person name="Nakai R."/>
            <person name="Naganuma T."/>
        </authorList>
    </citation>
    <scope>NUCLEOTIDE SEQUENCE [LARGE SCALE GENOMIC DNA]</scope>
    <source>
        <strain evidence="2 3">IZ6</strain>
    </source>
</reference>
<proteinExistence type="predicted"/>
<dbReference type="AlphaFoldDB" id="A0A6S6QP60"/>
<dbReference type="RefSeq" id="WP_222876278.1">
    <property type="nucleotide sequence ID" value="NZ_AP023361.1"/>
</dbReference>
<keyword evidence="3" id="KW-1185">Reference proteome</keyword>
<keyword evidence="1" id="KW-1133">Transmembrane helix</keyword>
<dbReference type="Proteomes" id="UP000515317">
    <property type="component" value="Chromosome"/>
</dbReference>
<dbReference type="KEGG" id="tso:IZ6_03100"/>
<dbReference type="EMBL" id="AP023361">
    <property type="protein sequence ID" value="BCJ89575.1"/>
    <property type="molecule type" value="Genomic_DNA"/>
</dbReference>